<keyword evidence="6 20" id="KW-0963">Cytoplasm</keyword>
<dbReference type="GO" id="GO:0003856">
    <property type="term" value="F:3-dehydroquinate synthase activity"/>
    <property type="evidence" value="ECO:0007669"/>
    <property type="project" value="UniProtKB-UniRule"/>
</dbReference>
<sequence length="527" mass="58557">MNIILTGFMATGKSSIGKQLANILGKRYIDVDEIIEKREGRSISQIFAREGEEYFRRVESQVIKEFSGVDGYVISTGGGAVLRKENVQQLRKRGVLICLKAKPEVILERTRDNMERPLLQGAGDKREKIKKLLKKRAPFYSQADIMIDTSSLSVSEAVGKIVKILAPEKLKVRLGERSYPIFIGASIDEIGEIAKDFKIGKKILIISDTNVFPLYGDRVKNSLEEEGYQVRWLQLPPGEKSKSLARARRIYNFCLETELDRTSSILALGGGVVGDVAGFVAATFLRGINFIMVPTTLLSQVDSSVGGKVGVNLPQGKNLVGAFYQPRFVLIDPLVLRTLSFRRMKEGMAEVVKCAIIKNGNFFSYLEGNLAGVMKKDLQTLKTVIATSLRVKIQVVEEDEKEEKGVRQVLNFGHTIAHAIEAVSGFARYTHGEAVAIGMIGAARIGEEMGIFPSTHLERLMKLLRRIRLPTGATGLDSAKILQALKVDKKIREGRLFFVVPQKIGRVHLRDDVPYALVEKVVKELVR</sequence>
<comment type="cofactor">
    <cofactor evidence="19">
        <name>Mg(2+)</name>
        <dbReference type="ChEBI" id="CHEBI:18420"/>
    </cofactor>
    <text evidence="19">Binds 1 Mg(2+) ion per subunit.</text>
</comment>
<evidence type="ECO:0000259" key="21">
    <source>
        <dbReference type="Pfam" id="PF01761"/>
    </source>
</evidence>
<evidence type="ECO:0000256" key="7">
    <source>
        <dbReference type="ARBA" id="ARBA00022605"/>
    </source>
</evidence>
<reference evidence="23 24" key="1">
    <citation type="submission" date="2018-06" db="EMBL/GenBank/DDBJ databases">
        <title>Extensive metabolic versatility and redundancy in microbially diverse, dynamic hydrothermal sediments.</title>
        <authorList>
            <person name="Dombrowski N."/>
            <person name="Teske A."/>
            <person name="Baker B.J."/>
        </authorList>
    </citation>
    <scope>NUCLEOTIDE SEQUENCE [LARGE SCALE GENOMIC DNA]</scope>
    <source>
        <strain evidence="23">B3_G15</strain>
    </source>
</reference>
<keyword evidence="8 19" id="KW-0808">Transferase</keyword>
<dbReference type="Gene3D" id="3.40.50.1970">
    <property type="match status" value="1"/>
</dbReference>
<dbReference type="Pfam" id="PF01202">
    <property type="entry name" value="SKI"/>
    <property type="match status" value="1"/>
</dbReference>
<dbReference type="Gene3D" id="3.40.50.300">
    <property type="entry name" value="P-loop containing nucleotide triphosphate hydrolases"/>
    <property type="match status" value="1"/>
</dbReference>
<comment type="subcellular location">
    <subcellularLocation>
        <location evidence="20">Cytoplasm</location>
    </subcellularLocation>
</comment>
<dbReference type="InterPro" id="IPR000623">
    <property type="entry name" value="Shikimate_kinase/TSH1"/>
</dbReference>
<keyword evidence="11 19" id="KW-0418">Kinase</keyword>
<evidence type="ECO:0000256" key="1">
    <source>
        <dbReference type="ARBA" id="ARBA00001393"/>
    </source>
</evidence>
<dbReference type="InterPro" id="IPR031322">
    <property type="entry name" value="Shikimate/glucono_kinase"/>
</dbReference>
<dbReference type="Gene3D" id="1.20.1090.10">
    <property type="entry name" value="Dehydroquinate synthase-like - alpha domain"/>
    <property type="match status" value="1"/>
</dbReference>
<dbReference type="GO" id="GO:0005737">
    <property type="term" value="C:cytoplasm"/>
    <property type="evidence" value="ECO:0007669"/>
    <property type="project" value="UniProtKB-SubCell"/>
</dbReference>
<dbReference type="PANTHER" id="PTHR43622">
    <property type="entry name" value="3-DEHYDROQUINATE SYNTHASE"/>
    <property type="match status" value="1"/>
</dbReference>
<evidence type="ECO:0000256" key="3">
    <source>
        <dbReference type="ARBA" id="ARBA00004661"/>
    </source>
</evidence>
<feature type="binding site" evidence="20">
    <location>
        <position position="308"/>
    </location>
    <ligand>
        <name>NAD(+)</name>
        <dbReference type="ChEBI" id="CHEBI:57540"/>
    </ligand>
</feature>
<keyword evidence="10 20" id="KW-0547">Nucleotide-binding</keyword>
<keyword evidence="7 20" id="KW-0028">Amino-acid biosynthesis</keyword>
<keyword evidence="13 20" id="KW-0520">NAD</keyword>
<dbReference type="GO" id="GO:0009423">
    <property type="term" value="P:chorismate biosynthetic process"/>
    <property type="evidence" value="ECO:0007669"/>
    <property type="project" value="UniProtKB-UniRule"/>
</dbReference>
<dbReference type="InterPro" id="IPR056179">
    <property type="entry name" value="DHQS_C"/>
</dbReference>
<evidence type="ECO:0000256" key="9">
    <source>
        <dbReference type="ARBA" id="ARBA00022723"/>
    </source>
</evidence>
<dbReference type="InterPro" id="IPR027417">
    <property type="entry name" value="P-loop_NTPase"/>
</dbReference>
<comment type="caution">
    <text evidence="20">Lacks conserved residue(s) required for the propagation of feature annotation.</text>
</comment>
<feature type="binding site" evidence="19">
    <location>
        <position position="78"/>
    </location>
    <ligand>
        <name>substrate</name>
    </ligand>
</feature>
<dbReference type="HAMAP" id="MF_00110">
    <property type="entry name" value="DHQ_synthase"/>
    <property type="match status" value="1"/>
</dbReference>
<dbReference type="InterPro" id="IPR023000">
    <property type="entry name" value="Shikimate_kinase_CS"/>
</dbReference>
<feature type="binding site" evidence="19">
    <location>
        <begin position="10"/>
        <end position="15"/>
    </location>
    <ligand>
        <name>ATP</name>
        <dbReference type="ChEBI" id="CHEBI:30616"/>
    </ligand>
</feature>
<dbReference type="UniPathway" id="UPA00053">
    <property type="reaction ID" value="UER00085"/>
</dbReference>
<evidence type="ECO:0000256" key="12">
    <source>
        <dbReference type="ARBA" id="ARBA00022840"/>
    </source>
</evidence>
<feature type="binding site" evidence="19">
    <location>
        <position position="14"/>
    </location>
    <ligand>
        <name>Mg(2+)</name>
        <dbReference type="ChEBI" id="CHEBI:18420"/>
    </ligand>
</feature>
<proteinExistence type="inferred from homology"/>
<dbReference type="EMBL" id="QMQA01000125">
    <property type="protein sequence ID" value="RLE12975.1"/>
    <property type="molecule type" value="Genomic_DNA"/>
</dbReference>
<dbReference type="EC" id="4.2.3.4" evidence="20"/>
<comment type="catalytic activity">
    <reaction evidence="1 20">
        <text>7-phospho-2-dehydro-3-deoxy-D-arabino-heptonate = 3-dehydroquinate + phosphate</text>
        <dbReference type="Rhea" id="RHEA:21968"/>
        <dbReference type="ChEBI" id="CHEBI:32364"/>
        <dbReference type="ChEBI" id="CHEBI:43474"/>
        <dbReference type="ChEBI" id="CHEBI:58394"/>
        <dbReference type="EC" id="4.2.3.4"/>
    </reaction>
</comment>
<dbReference type="PROSITE" id="PS01128">
    <property type="entry name" value="SHIKIMATE_KINASE"/>
    <property type="match status" value="1"/>
</dbReference>
<dbReference type="NCBIfam" id="NF010553">
    <property type="entry name" value="PRK13947.1"/>
    <property type="match status" value="1"/>
</dbReference>
<feature type="domain" description="3-dehydroquinate synthase C-terminal" evidence="22">
    <location>
        <begin position="347"/>
        <end position="490"/>
    </location>
</feature>
<comment type="caution">
    <text evidence="23">The sequence shown here is derived from an EMBL/GenBank/DDBJ whole genome shotgun (WGS) entry which is preliminary data.</text>
</comment>
<evidence type="ECO:0000256" key="10">
    <source>
        <dbReference type="ARBA" id="ARBA00022741"/>
    </source>
</evidence>
<keyword evidence="9 20" id="KW-0479">Metal-binding</keyword>
<evidence type="ECO:0000256" key="19">
    <source>
        <dbReference type="HAMAP-Rule" id="MF_00109"/>
    </source>
</evidence>
<feature type="binding site" evidence="20">
    <location>
        <begin position="295"/>
        <end position="296"/>
    </location>
    <ligand>
        <name>NAD(+)</name>
        <dbReference type="ChEBI" id="CHEBI:57540"/>
    </ligand>
</feature>
<keyword evidence="16" id="KW-0511">Multifunctional enzyme</keyword>
<comment type="function">
    <text evidence="20">Catalyzes the conversion of 3-deoxy-D-arabino-heptulosonate 7-phosphate (DAHP) to dehydroquinate (DHQ).</text>
</comment>
<dbReference type="FunFam" id="3.40.50.1970:FF:000001">
    <property type="entry name" value="3-dehydroquinate synthase"/>
    <property type="match status" value="1"/>
</dbReference>
<evidence type="ECO:0000256" key="20">
    <source>
        <dbReference type="HAMAP-Rule" id="MF_00110"/>
    </source>
</evidence>
<keyword evidence="14 20" id="KW-0057">Aromatic amino acid biosynthesis</keyword>
<evidence type="ECO:0000256" key="5">
    <source>
        <dbReference type="ARBA" id="ARBA00005412"/>
    </source>
</evidence>
<comment type="function">
    <text evidence="19">Catalyzes the specific phosphorylation of the 3-hydroxyl group of shikimic acid using ATP as a cosubstrate.</text>
</comment>
<name>A0A662DBX0_UNCAE</name>
<evidence type="ECO:0000256" key="6">
    <source>
        <dbReference type="ARBA" id="ARBA00022490"/>
    </source>
</evidence>
<dbReference type="InterPro" id="IPR050071">
    <property type="entry name" value="Dehydroquinate_synthase"/>
</dbReference>
<evidence type="ECO:0000256" key="17">
    <source>
        <dbReference type="ARBA" id="ARBA00023285"/>
    </source>
</evidence>
<gene>
    <name evidence="19" type="primary">aroK</name>
    <name evidence="20" type="synonym">aroB</name>
    <name evidence="23" type="ORF">DRJ04_05175</name>
</gene>
<evidence type="ECO:0000256" key="15">
    <source>
        <dbReference type="ARBA" id="ARBA00023239"/>
    </source>
</evidence>
<dbReference type="AlphaFoldDB" id="A0A662DBX0"/>
<dbReference type="GO" id="GO:0008652">
    <property type="term" value="P:amino acid biosynthetic process"/>
    <property type="evidence" value="ECO:0007669"/>
    <property type="project" value="UniProtKB-KW"/>
</dbReference>
<evidence type="ECO:0000256" key="2">
    <source>
        <dbReference type="ARBA" id="ARBA00001911"/>
    </source>
</evidence>
<keyword evidence="20" id="KW-0862">Zinc</keyword>
<dbReference type="GO" id="GO:0000287">
    <property type="term" value="F:magnesium ion binding"/>
    <property type="evidence" value="ECO:0007669"/>
    <property type="project" value="UniProtKB-UniRule"/>
</dbReference>
<dbReference type="Pfam" id="PF24621">
    <property type="entry name" value="DHQS_C"/>
    <property type="match status" value="1"/>
</dbReference>
<dbReference type="EC" id="2.7.1.71" evidence="19"/>
<comment type="pathway">
    <text evidence="3 20">Metabolic intermediate biosynthesis; chorismate biosynthesis; chorismate from D-erythrose 4-phosphate and phosphoenolpyruvate: step 2/7.</text>
</comment>
<dbReference type="Proteomes" id="UP000280417">
    <property type="component" value="Unassembled WGS sequence"/>
</dbReference>
<dbReference type="HAMAP" id="MF_00109">
    <property type="entry name" value="Shikimate_kinase"/>
    <property type="match status" value="1"/>
</dbReference>
<dbReference type="GO" id="GO:0005524">
    <property type="term" value="F:ATP binding"/>
    <property type="evidence" value="ECO:0007669"/>
    <property type="project" value="UniProtKB-UniRule"/>
</dbReference>
<feature type="binding site" evidence="20">
    <location>
        <position position="317"/>
    </location>
    <ligand>
        <name>NAD(+)</name>
        <dbReference type="ChEBI" id="CHEBI:57540"/>
    </ligand>
</feature>
<keyword evidence="15 20" id="KW-0456">Lyase</keyword>
<accession>A0A662DBX0</accession>
<comment type="catalytic activity">
    <reaction evidence="18 19">
        <text>shikimate + ATP = 3-phosphoshikimate + ADP + H(+)</text>
        <dbReference type="Rhea" id="RHEA:13121"/>
        <dbReference type="ChEBI" id="CHEBI:15378"/>
        <dbReference type="ChEBI" id="CHEBI:30616"/>
        <dbReference type="ChEBI" id="CHEBI:36208"/>
        <dbReference type="ChEBI" id="CHEBI:145989"/>
        <dbReference type="ChEBI" id="CHEBI:456216"/>
        <dbReference type="EC" id="2.7.1.71"/>
    </reaction>
</comment>
<comment type="similarity">
    <text evidence="5 20">Belongs to the sugar phosphate cyclases superfamily. Dehydroquinate synthase family.</text>
</comment>
<dbReference type="InterPro" id="IPR016037">
    <property type="entry name" value="DHQ_synth_AroB"/>
</dbReference>
<feature type="domain" description="3-dehydroquinate synthase N-terminal" evidence="21">
    <location>
        <begin position="234"/>
        <end position="345"/>
    </location>
</feature>
<feature type="binding site" evidence="19">
    <location>
        <position position="116"/>
    </location>
    <ligand>
        <name>ATP</name>
        <dbReference type="ChEBI" id="CHEBI:30616"/>
    </ligand>
</feature>
<feature type="binding site" evidence="20">
    <location>
        <begin position="271"/>
        <end position="275"/>
    </location>
    <ligand>
        <name>NAD(+)</name>
        <dbReference type="ChEBI" id="CHEBI:57540"/>
    </ligand>
</feature>
<feature type="binding site" evidence="19">
    <location>
        <position position="136"/>
    </location>
    <ligand>
        <name>substrate</name>
    </ligand>
</feature>
<comment type="subunit">
    <text evidence="19">Monomer.</text>
</comment>
<feature type="binding site" evidence="20">
    <location>
        <position position="414"/>
    </location>
    <ligand>
        <name>Zn(2+)</name>
        <dbReference type="ChEBI" id="CHEBI:29105"/>
    </ligand>
</feature>
<keyword evidence="17 20" id="KW-0170">Cobalt</keyword>
<dbReference type="GO" id="GO:0004765">
    <property type="term" value="F:shikimate kinase activity"/>
    <property type="evidence" value="ECO:0007669"/>
    <property type="project" value="UniProtKB-UniRule"/>
</dbReference>
<keyword evidence="12 19" id="KW-0067">ATP-binding</keyword>
<feature type="binding site" evidence="20">
    <location>
        <position position="431"/>
    </location>
    <ligand>
        <name>Zn(2+)</name>
        <dbReference type="ChEBI" id="CHEBI:29105"/>
    </ligand>
</feature>
<comment type="similarity">
    <text evidence="19">Belongs to the shikimate kinase family.</text>
</comment>
<feature type="binding site" evidence="19">
    <location>
        <position position="56"/>
    </location>
    <ligand>
        <name>substrate</name>
    </ligand>
</feature>
<evidence type="ECO:0000256" key="4">
    <source>
        <dbReference type="ARBA" id="ARBA00004842"/>
    </source>
</evidence>
<evidence type="ECO:0000256" key="13">
    <source>
        <dbReference type="ARBA" id="ARBA00023027"/>
    </source>
</evidence>
<evidence type="ECO:0000313" key="23">
    <source>
        <dbReference type="EMBL" id="RLE12975.1"/>
    </source>
</evidence>
<comment type="cofactor">
    <cofactor evidence="20">
        <name>Co(2+)</name>
        <dbReference type="ChEBI" id="CHEBI:48828"/>
    </cofactor>
    <cofactor evidence="20">
        <name>Zn(2+)</name>
        <dbReference type="ChEBI" id="CHEBI:29105"/>
    </cofactor>
    <text evidence="20">Binds 1 divalent metal cation per subunit. Can use either Co(2+) or Zn(2+).</text>
</comment>
<feature type="binding site" evidence="20">
    <location>
        <position position="350"/>
    </location>
    <ligand>
        <name>Zn(2+)</name>
        <dbReference type="ChEBI" id="CHEBI:29105"/>
    </ligand>
</feature>
<comment type="pathway">
    <text evidence="4 19">Metabolic intermediate biosynthesis; chorismate biosynthesis; chorismate from D-erythrose 4-phosphate and phosphoenolpyruvate: step 5/7.</text>
</comment>
<dbReference type="CDD" id="cd08195">
    <property type="entry name" value="DHQS"/>
    <property type="match status" value="1"/>
</dbReference>
<keyword evidence="19" id="KW-0460">Magnesium</keyword>
<evidence type="ECO:0000313" key="24">
    <source>
        <dbReference type="Proteomes" id="UP000280417"/>
    </source>
</evidence>
<evidence type="ECO:0000256" key="16">
    <source>
        <dbReference type="ARBA" id="ARBA00023268"/>
    </source>
</evidence>
<evidence type="ECO:0000256" key="14">
    <source>
        <dbReference type="ARBA" id="ARBA00023141"/>
    </source>
</evidence>
<dbReference type="NCBIfam" id="TIGR01357">
    <property type="entry name" value="aroB"/>
    <property type="match status" value="1"/>
</dbReference>
<dbReference type="SUPFAM" id="SSF56796">
    <property type="entry name" value="Dehydroquinate synthase-like"/>
    <property type="match status" value="1"/>
</dbReference>
<evidence type="ECO:0000256" key="18">
    <source>
        <dbReference type="ARBA" id="ARBA00048567"/>
    </source>
</evidence>
<dbReference type="PRINTS" id="PR01100">
    <property type="entry name" value="SHIKIMTKNASE"/>
</dbReference>
<dbReference type="GO" id="GO:0009073">
    <property type="term" value="P:aromatic amino acid family biosynthetic process"/>
    <property type="evidence" value="ECO:0007669"/>
    <property type="project" value="UniProtKB-KW"/>
</dbReference>
<evidence type="ECO:0000256" key="8">
    <source>
        <dbReference type="ARBA" id="ARBA00022679"/>
    </source>
</evidence>
<dbReference type="PANTHER" id="PTHR43622:SF7">
    <property type="entry name" value="3-DEHYDROQUINATE SYNTHASE, CHLOROPLASTIC"/>
    <property type="match status" value="1"/>
</dbReference>
<organism evidence="23 24">
    <name type="scientific">Aerophobetes bacterium</name>
    <dbReference type="NCBI Taxonomy" id="2030807"/>
    <lineage>
        <taxon>Bacteria</taxon>
        <taxon>Candidatus Aerophobota</taxon>
    </lineage>
</organism>
<feature type="binding site" evidence="19">
    <location>
        <position position="32"/>
    </location>
    <ligand>
        <name>substrate</name>
    </ligand>
</feature>
<evidence type="ECO:0000256" key="11">
    <source>
        <dbReference type="ARBA" id="ARBA00022777"/>
    </source>
</evidence>
<evidence type="ECO:0000259" key="22">
    <source>
        <dbReference type="Pfam" id="PF24621"/>
    </source>
</evidence>
<comment type="cofactor">
    <cofactor evidence="2 20">
        <name>NAD(+)</name>
        <dbReference type="ChEBI" id="CHEBI:57540"/>
    </cofactor>
</comment>
<dbReference type="CDD" id="cd00464">
    <property type="entry name" value="SK"/>
    <property type="match status" value="1"/>
</dbReference>
<dbReference type="InterPro" id="IPR030960">
    <property type="entry name" value="DHQS/DOIS_N"/>
</dbReference>
<dbReference type="Pfam" id="PF01761">
    <property type="entry name" value="DHQ_synthase"/>
    <property type="match status" value="1"/>
</dbReference>
<dbReference type="SUPFAM" id="SSF52540">
    <property type="entry name" value="P-loop containing nucleoside triphosphate hydrolases"/>
    <property type="match status" value="1"/>
</dbReference>
<protein>
    <recommendedName>
        <fullName evidence="19 20">Multifunctional fusion protein</fullName>
    </recommendedName>
    <domain>
        <recommendedName>
            <fullName evidence="19">Shikimate kinase</fullName>
            <shortName evidence="19">SK</shortName>
            <ecNumber evidence="19">2.7.1.71</ecNumber>
        </recommendedName>
    </domain>
    <domain>
        <recommendedName>
            <fullName evidence="20">3-dehydroquinate synthase</fullName>
            <shortName evidence="20">DHQS</shortName>
            <ecNumber evidence="20">4.2.3.4</ecNumber>
        </recommendedName>
    </domain>
</protein>